<accession>A0A4W5KBQ4</accession>
<reference evidence="1" key="3">
    <citation type="submission" date="2025-09" db="UniProtKB">
        <authorList>
            <consortium name="Ensembl"/>
        </authorList>
    </citation>
    <scope>IDENTIFICATION</scope>
</reference>
<evidence type="ECO:0000313" key="1">
    <source>
        <dbReference type="Ensembl" id="ENSHHUP00000014573.1"/>
    </source>
</evidence>
<protein>
    <submittedName>
        <fullName evidence="1">Uncharacterized protein</fullName>
    </submittedName>
</protein>
<dbReference type="STRING" id="62062.ENSHHUP00000014573"/>
<keyword evidence="2" id="KW-1185">Reference proteome</keyword>
<dbReference type="Ensembl" id="ENSHHUT00000015066.1">
    <property type="protein sequence ID" value="ENSHHUP00000014573.1"/>
    <property type="gene ID" value="ENSHHUG00000009032.1"/>
</dbReference>
<reference evidence="2" key="1">
    <citation type="submission" date="2018-06" db="EMBL/GenBank/DDBJ databases">
        <title>Genome assembly of Danube salmon.</title>
        <authorList>
            <person name="Macqueen D.J."/>
            <person name="Gundappa M.K."/>
        </authorList>
    </citation>
    <scope>NUCLEOTIDE SEQUENCE [LARGE SCALE GENOMIC DNA]</scope>
</reference>
<reference evidence="1" key="2">
    <citation type="submission" date="2025-08" db="UniProtKB">
        <authorList>
            <consortium name="Ensembl"/>
        </authorList>
    </citation>
    <scope>IDENTIFICATION</scope>
</reference>
<name>A0A4W5KBQ4_9TELE</name>
<organism evidence="1 2">
    <name type="scientific">Hucho hucho</name>
    <name type="common">huchen</name>
    <dbReference type="NCBI Taxonomy" id="62062"/>
    <lineage>
        <taxon>Eukaryota</taxon>
        <taxon>Metazoa</taxon>
        <taxon>Chordata</taxon>
        <taxon>Craniata</taxon>
        <taxon>Vertebrata</taxon>
        <taxon>Euteleostomi</taxon>
        <taxon>Actinopterygii</taxon>
        <taxon>Neopterygii</taxon>
        <taxon>Teleostei</taxon>
        <taxon>Protacanthopterygii</taxon>
        <taxon>Salmoniformes</taxon>
        <taxon>Salmonidae</taxon>
        <taxon>Salmoninae</taxon>
        <taxon>Hucho</taxon>
    </lineage>
</organism>
<sequence>MCGNCSEQSKQIVFAPSSEPTFVNVPQNNFVEPFVLNPGTWTVVIEAEGILLDYLVLLPSAFYEAPVLQIKVTEPCSYSPGPDASH</sequence>
<dbReference type="Proteomes" id="UP000314982">
    <property type="component" value="Unassembled WGS sequence"/>
</dbReference>
<proteinExistence type="predicted"/>
<dbReference type="AlphaFoldDB" id="A0A4W5KBQ4"/>
<evidence type="ECO:0000313" key="2">
    <source>
        <dbReference type="Proteomes" id="UP000314982"/>
    </source>
</evidence>